<keyword evidence="8 10" id="KW-0717">Septation</keyword>
<proteinExistence type="inferred from homology"/>
<dbReference type="PROSITE" id="PS51706">
    <property type="entry name" value="G_ENGB"/>
    <property type="match status" value="1"/>
</dbReference>
<keyword evidence="3 10" id="KW-0132">Cell division</keyword>
<evidence type="ECO:0000256" key="2">
    <source>
        <dbReference type="ARBA" id="ARBA00009638"/>
    </source>
</evidence>
<protein>
    <recommendedName>
        <fullName evidence="10">Probable GTP-binding protein EngB</fullName>
    </recommendedName>
</protein>
<dbReference type="Gene3D" id="3.40.50.300">
    <property type="entry name" value="P-loop containing nucleotide triphosphate hydrolases"/>
    <property type="match status" value="1"/>
</dbReference>
<dbReference type="RefSeq" id="WP_183324962.1">
    <property type="nucleotide sequence ID" value="NZ_JACHXP010000005.1"/>
</dbReference>
<evidence type="ECO:0000256" key="5">
    <source>
        <dbReference type="ARBA" id="ARBA00022741"/>
    </source>
</evidence>
<comment type="function">
    <text evidence="10">Necessary for normal cell division and for the maintenance of normal septation.</text>
</comment>
<dbReference type="InterPro" id="IPR030393">
    <property type="entry name" value="G_ENGB_dom"/>
</dbReference>
<feature type="domain" description="EngB-type G" evidence="11">
    <location>
        <begin position="33"/>
        <end position="209"/>
    </location>
</feature>
<comment type="caution">
    <text evidence="12">The sequence shown here is derived from an EMBL/GenBank/DDBJ whole genome shotgun (WGS) entry which is preliminary data.</text>
</comment>
<dbReference type="GO" id="GO:0005525">
    <property type="term" value="F:GTP binding"/>
    <property type="evidence" value="ECO:0007669"/>
    <property type="project" value="UniProtKB-UniRule"/>
</dbReference>
<keyword evidence="5 10" id="KW-0547">Nucleotide-binding</keyword>
<accession>A0A839V8B7</accession>
<sequence length="214" mass="23782">MSRLSASPSTRLNYPTARFLTSAPTLAGCPADAGAEVAFAGRSNAGKSSAINALTRQKALARTSKTPGRTQLINFFALGEDTQHRLVDLPGYGYAKVPEQVKLEWQRHLADYLRRRASLRGLVLVMDVRHPLTEFDQTLLGWADDQDMPVHVLLTKADKLKSGAAKAALQQVRARLREWEDLVTIQLFSALKKQGIEEVHRRLDDWLLAEIPAD</sequence>
<reference evidence="12 13" key="1">
    <citation type="submission" date="2020-08" db="EMBL/GenBank/DDBJ databases">
        <title>Genomic Encyclopedia of Type Strains, Phase III (KMG-III): the genomes of soil and plant-associated and newly described type strains.</title>
        <authorList>
            <person name="Whitman W."/>
        </authorList>
    </citation>
    <scope>NUCLEOTIDE SEQUENCE [LARGE SCALE GENOMIC DNA]</scope>
    <source>
        <strain evidence="12 13">CECT 7282</strain>
    </source>
</reference>
<dbReference type="HAMAP" id="MF_00321">
    <property type="entry name" value="GTPase_EngB"/>
    <property type="match status" value="1"/>
</dbReference>
<keyword evidence="4" id="KW-0479">Metal-binding</keyword>
<dbReference type="Proteomes" id="UP000547614">
    <property type="component" value="Unassembled WGS sequence"/>
</dbReference>
<evidence type="ECO:0000256" key="4">
    <source>
        <dbReference type="ARBA" id="ARBA00022723"/>
    </source>
</evidence>
<evidence type="ECO:0000256" key="7">
    <source>
        <dbReference type="ARBA" id="ARBA00023134"/>
    </source>
</evidence>
<dbReference type="GO" id="GO:0005829">
    <property type="term" value="C:cytosol"/>
    <property type="evidence" value="ECO:0007669"/>
    <property type="project" value="TreeGrafter"/>
</dbReference>
<evidence type="ECO:0000256" key="3">
    <source>
        <dbReference type="ARBA" id="ARBA00022618"/>
    </source>
</evidence>
<evidence type="ECO:0000256" key="8">
    <source>
        <dbReference type="ARBA" id="ARBA00023210"/>
    </source>
</evidence>
<dbReference type="EMBL" id="JACHXP010000005">
    <property type="protein sequence ID" value="MBB3190230.1"/>
    <property type="molecule type" value="Genomic_DNA"/>
</dbReference>
<dbReference type="InterPro" id="IPR027417">
    <property type="entry name" value="P-loop_NTPase"/>
</dbReference>
<evidence type="ECO:0000256" key="9">
    <source>
        <dbReference type="ARBA" id="ARBA00023306"/>
    </source>
</evidence>
<dbReference type="PROSITE" id="PS51257">
    <property type="entry name" value="PROKAR_LIPOPROTEIN"/>
    <property type="match status" value="1"/>
</dbReference>
<keyword evidence="7 10" id="KW-0342">GTP-binding</keyword>
<name>A0A839V8B7_9GAMM</name>
<dbReference type="CDD" id="cd01876">
    <property type="entry name" value="YihA_EngB"/>
    <property type="match status" value="1"/>
</dbReference>
<evidence type="ECO:0000259" key="11">
    <source>
        <dbReference type="PROSITE" id="PS51706"/>
    </source>
</evidence>
<dbReference type="FunFam" id="3.40.50.300:FF:000098">
    <property type="entry name" value="Probable GTP-binding protein EngB"/>
    <property type="match status" value="1"/>
</dbReference>
<dbReference type="PANTHER" id="PTHR11649:SF13">
    <property type="entry name" value="ENGB-TYPE G DOMAIN-CONTAINING PROTEIN"/>
    <property type="match status" value="1"/>
</dbReference>
<dbReference type="NCBIfam" id="TIGR03598">
    <property type="entry name" value="GTPase_YsxC"/>
    <property type="match status" value="1"/>
</dbReference>
<keyword evidence="9 10" id="KW-0131">Cell cycle</keyword>
<dbReference type="GO" id="GO:0046872">
    <property type="term" value="F:metal ion binding"/>
    <property type="evidence" value="ECO:0007669"/>
    <property type="project" value="UniProtKB-KW"/>
</dbReference>
<dbReference type="PANTHER" id="PTHR11649">
    <property type="entry name" value="MSS1/TRME-RELATED GTP-BINDING PROTEIN"/>
    <property type="match status" value="1"/>
</dbReference>
<dbReference type="SUPFAM" id="SSF52540">
    <property type="entry name" value="P-loop containing nucleoside triphosphate hydrolases"/>
    <property type="match status" value="1"/>
</dbReference>
<evidence type="ECO:0000256" key="6">
    <source>
        <dbReference type="ARBA" id="ARBA00022842"/>
    </source>
</evidence>
<dbReference type="Pfam" id="PF01926">
    <property type="entry name" value="MMR_HSR1"/>
    <property type="match status" value="1"/>
</dbReference>
<dbReference type="InterPro" id="IPR019987">
    <property type="entry name" value="GTP-bd_ribosome_bio_YsxC"/>
</dbReference>
<dbReference type="AlphaFoldDB" id="A0A839V8B7"/>
<evidence type="ECO:0000313" key="12">
    <source>
        <dbReference type="EMBL" id="MBB3190230.1"/>
    </source>
</evidence>
<evidence type="ECO:0000313" key="13">
    <source>
        <dbReference type="Proteomes" id="UP000547614"/>
    </source>
</evidence>
<keyword evidence="13" id="KW-1185">Reference proteome</keyword>
<gene>
    <name evidence="10" type="primary">engB</name>
    <name evidence="12" type="ORF">FHR94_001461</name>
</gene>
<comment type="cofactor">
    <cofactor evidence="1">
        <name>Mg(2+)</name>
        <dbReference type="ChEBI" id="CHEBI:18420"/>
    </cofactor>
</comment>
<evidence type="ECO:0000256" key="1">
    <source>
        <dbReference type="ARBA" id="ARBA00001946"/>
    </source>
</evidence>
<dbReference type="GO" id="GO:0000917">
    <property type="term" value="P:division septum assembly"/>
    <property type="evidence" value="ECO:0007669"/>
    <property type="project" value="UniProtKB-KW"/>
</dbReference>
<comment type="similarity">
    <text evidence="2 10">Belongs to the TRAFAC class TrmE-Era-EngA-EngB-Septin-like GTPase superfamily. EngB GTPase family.</text>
</comment>
<evidence type="ECO:0000256" key="10">
    <source>
        <dbReference type="HAMAP-Rule" id="MF_00321"/>
    </source>
</evidence>
<dbReference type="InterPro" id="IPR006073">
    <property type="entry name" value="GTP-bd"/>
</dbReference>
<organism evidence="12 13">
    <name type="scientific">Halomonas cerina</name>
    <dbReference type="NCBI Taxonomy" id="447424"/>
    <lineage>
        <taxon>Bacteria</taxon>
        <taxon>Pseudomonadati</taxon>
        <taxon>Pseudomonadota</taxon>
        <taxon>Gammaproteobacteria</taxon>
        <taxon>Oceanospirillales</taxon>
        <taxon>Halomonadaceae</taxon>
        <taxon>Halomonas</taxon>
    </lineage>
</organism>
<keyword evidence="6" id="KW-0460">Magnesium</keyword>